<accession>A0A1X6ZIK2</accession>
<dbReference type="Gene3D" id="3.40.50.720">
    <property type="entry name" value="NAD(P)-binding Rossmann-like Domain"/>
    <property type="match status" value="1"/>
</dbReference>
<dbReference type="OrthoDB" id="7170465at2"/>
<protein>
    <recommendedName>
        <fullName evidence="3">Epimerase</fullName>
    </recommendedName>
</protein>
<organism evidence="1 2">
    <name type="scientific">Pseudooceanicola marinus</name>
    <dbReference type="NCBI Taxonomy" id="396013"/>
    <lineage>
        <taxon>Bacteria</taxon>
        <taxon>Pseudomonadati</taxon>
        <taxon>Pseudomonadota</taxon>
        <taxon>Alphaproteobacteria</taxon>
        <taxon>Rhodobacterales</taxon>
        <taxon>Paracoccaceae</taxon>
        <taxon>Pseudooceanicola</taxon>
    </lineage>
</organism>
<dbReference type="Proteomes" id="UP000193963">
    <property type="component" value="Unassembled WGS sequence"/>
</dbReference>
<dbReference type="AlphaFoldDB" id="A0A1X6ZIK2"/>
<dbReference type="EMBL" id="FWFN01000005">
    <property type="protein sequence ID" value="SLN52186.1"/>
    <property type="molecule type" value="Genomic_DNA"/>
</dbReference>
<dbReference type="SUPFAM" id="SSF51735">
    <property type="entry name" value="NAD(P)-binding Rossmann-fold domains"/>
    <property type="match status" value="1"/>
</dbReference>
<name>A0A1X6ZIK2_9RHOB</name>
<evidence type="ECO:0008006" key="3">
    <source>
        <dbReference type="Google" id="ProtNLM"/>
    </source>
</evidence>
<evidence type="ECO:0000313" key="1">
    <source>
        <dbReference type="EMBL" id="SLN52186.1"/>
    </source>
</evidence>
<dbReference type="RefSeq" id="WP_085888577.1">
    <property type="nucleotide sequence ID" value="NZ_FWFN01000005.1"/>
</dbReference>
<evidence type="ECO:0000313" key="2">
    <source>
        <dbReference type="Proteomes" id="UP000193963"/>
    </source>
</evidence>
<sequence>MPGKVLILGSHGRFGHHAAQAFGTAGWQVTTFDRRHDDLATAVQGRDVIVMAANPGGYQHWARDLLPVHRAVIAAARGSGTTILLPGNVYVFGPEAPFGWDADTPHLATNPLGRLRQQMEDDYRASGLQVIVLRCGDFLDTRPSGNWFDAHIAKGAHRGRFAYPGPLDRPHAWAYLPDAAQAAVALAEQRGRLEQWEDVPFPGYTLTGAELAAATGRALGRDVPAGRMAWWPLAPLRPVVPALRGIFEMRYLWSLPHRLEGAKLQRLLPEVADTPVETAIAAGLAHHG</sequence>
<proteinExistence type="predicted"/>
<reference evidence="2" key="1">
    <citation type="submission" date="2017-03" db="EMBL/GenBank/DDBJ databases">
        <authorList>
            <person name="Rodrigo-Torres L."/>
            <person name="Arahal R.D."/>
            <person name="Lucena T."/>
        </authorList>
    </citation>
    <scope>NUCLEOTIDE SEQUENCE [LARGE SCALE GENOMIC DNA]</scope>
    <source>
        <strain evidence="2">CECT 7751</strain>
    </source>
</reference>
<gene>
    <name evidence="1" type="ORF">PSM7751_02516</name>
</gene>
<keyword evidence="2" id="KW-1185">Reference proteome</keyword>
<dbReference type="InterPro" id="IPR036291">
    <property type="entry name" value="NAD(P)-bd_dom_sf"/>
</dbReference>